<dbReference type="STRING" id="1537102.L0AX08"/>
<dbReference type="OrthoDB" id="360653at2759"/>
<dbReference type="InterPro" id="IPR052575">
    <property type="entry name" value="SSU_processome_comp_20"/>
</dbReference>
<dbReference type="InterPro" id="IPR016024">
    <property type="entry name" value="ARM-type_fold"/>
</dbReference>
<keyword evidence="3" id="KW-1185">Reference proteome</keyword>
<evidence type="ECO:0000259" key="1">
    <source>
        <dbReference type="Pfam" id="PF20416"/>
    </source>
</evidence>
<proteinExistence type="predicted"/>
<dbReference type="KEGG" id="beq:BEWA_029780"/>
<protein>
    <recommendedName>
        <fullName evidence="1">U3 small nucleolar RNA-associated protein 20 domain-containing protein</fullName>
    </recommendedName>
</protein>
<evidence type="ECO:0000313" key="3">
    <source>
        <dbReference type="Proteomes" id="UP000031512"/>
    </source>
</evidence>
<dbReference type="SUPFAM" id="SSF48371">
    <property type="entry name" value="ARM repeat"/>
    <property type="match status" value="4"/>
</dbReference>
<dbReference type="GO" id="GO:0030686">
    <property type="term" value="C:90S preribosome"/>
    <property type="evidence" value="ECO:0007669"/>
    <property type="project" value="TreeGrafter"/>
</dbReference>
<dbReference type="Proteomes" id="UP000031512">
    <property type="component" value="Chromosome 1"/>
</dbReference>
<organism evidence="2 3">
    <name type="scientific">Theileria equi strain WA</name>
    <dbReference type="NCBI Taxonomy" id="1537102"/>
    <lineage>
        <taxon>Eukaryota</taxon>
        <taxon>Sar</taxon>
        <taxon>Alveolata</taxon>
        <taxon>Apicomplexa</taxon>
        <taxon>Aconoidasida</taxon>
        <taxon>Piroplasmida</taxon>
        <taxon>Theileriidae</taxon>
        <taxon>Theileria</taxon>
    </lineage>
</organism>
<dbReference type="eggNOG" id="KOG1823">
    <property type="taxonomic scope" value="Eukaryota"/>
</dbReference>
<sequence length="2533" mass="287309">MTQKGRFKFQSSAKVAKSVNAVPFDDILAFKSDDARGCFGITLRNLLRLKDLLKYKQELKEVQRLSHSANELPCDYPEGNEALSSENKVVQVLLGCAKVATPVELEGLFRLLAAYFKDFGASCSVPLVDILKIVEQNPDVNSKSAFSFLVTFFKAHTTHVLKNIESLIKDFLPWLNHRNGLIRRLSMESLGILLRRSNSSTIENIIAFCIHMDGSEKIILAMIQNIDGNFTSKMEHIFVFILTRLVDCNPESQGENVEKVVDVMRKCIASMKVYSKGKQVDLAWLNNLYDEHIFKLSQDQIAVPSFRSLCIVLELCLEMFISFKYAGYKGLSSYPLIADGVLFSVLLKDFVVPLIIFSKENAVLFEEICTMLLRVVRSSTEATRVLDRDFNAVIEAIDYKCASGGNMNPFLSLFEWRLKSDEIEQISSVLVLFAKIFNDREVFHPFLINPSIVQRIVSFIRVILNDISASNLENGSAPFSLEGKINNLFSCTSGLYCIFNVRKRLKSAPPLVVDDALLSEILEVCLRSFYTLEDKRVVIKLYAITCDMVKERSEYITKLLSLVQEKDEMLNNWTLIEFLHKNFTNEMHNIVQKVVTKLPCEDVQLRLSIIMFVQKYLISREIRSSAYLEPLLEFETLSNTVANGRKKCLLMQKSVNVLDVTEFKGAGAKSDDIAFAVNFITRILVSQYFVKFSPLWQGCREALSMLAPKIKPVPHGGKLVVGIWDCLFEQLENLERSKEAFPELPKILEEAIGYERCERTDATTLQSQLLQIMSHLISEIKDRNSKIQQLVDYTYQQFINSKLELQKYPIAAVASLLQKYNRDIGDHELLSICLSDAIRSNDPKIRENAVIVISSKYKGIDVKRLCELASGGYTQILSLTKTAFEYSLEEPFELSTAIEIRLLVPRIIQHTNVAHGVPIIDYFSSFPPKFVNIVLLELLPQEFQDSFLNNLSKGGNDDYGTLMGIMDYKQQHGSLPQVLTTLHLLIKRLMKHLTEQSICIMKFCCSLLESDRDSPIIVERVFKIMVELVEVYEGKRQEFLSILSSVPELVVHYIKTTALSLPFLLCWTCKGDYIAEFCTRVIPDVFPSIFSGKLSNQILQLANDIYSDATILAYAQASDSQNHPMFEIMLKSAEPLLDSLASLYSSSGAITEFNIIKGITSLPLAPSVKAKALNILISCLPGRDAMTGKKFKSNKVRAEKFKEWRKLLESLSFCIAMIKDEEMVDRIWGFINNCLTFVGEMECRRLASSMLPLLPSQERGVGYLGDVLYKMNATKSRSVDAKLDLDLNVELISDVVQEIENDVLSLKCLHTIQVHALFVIWHNHRDPGVRRSVALLTSAVMKKIFEALRSQTSSLEGIQAHAAETSILSQSIFPFIRRCFGSDKSDDALVCFSIEVLEDFATIFSTDQKMKEILTNRLHSDLLGNVAIVECLKSLRQLQKHKRCKGLKQVQNMVGSNVFSRNTISKLFIPLCLKFLVQSHAVRHPGLSDMSKECIIVLSKSLSALSLVKFLKKLVSTYDSSRLSIVLKIFSRVLQNIAEPTFFNSLATAQSADTVSKHRGPEVLDKILLKLKKMSVKNTNKKAGQVPVPEVFESVGSLLFYFDGMIVTREITKHSRILSKFLTSRDREVRRAARVSLINILKPLPFNYASFVVKELSLNLTKGFQCPVLIFTVYSIMHSVLKNNEGAMLTTKDEIYRMFEMIADELLRMQEKDDSLSKIDEARHPRACNLISLICQYGDLQVAFTVVSFLLSMLSGNLKINRETYFEYSNKFLRRVEQLIAYATSGFILNPQLDLKTLMYKLFFSMISTISGLDKALVAFPKDVTLSFNSFVQGESGSFSDVLELKAEKKKPGKEEKKESLPISSKKEDHYTLYPGAATGRSLGVATAKYGFERHIYAPMLVDMSLRIFSHLLSKGLPEENKELEMCELGVLTCFMCEDVKVQRTSVGCLFSLCKQKPDLVRRFGISLADHLVDRIGSLQYIGSEHLAKDCVRLVCIFFKSKFHDLLFEAWEKSNRPSGLVEAILLQIETNMHRPLLQTPLLKLLIIMLQLETMAKTFDKQLYAVSDEVLVKMLKGDISQKDSSMAPKAVAYALVLLPMEESFRSKWVGMLVKHINASNPYVRSHVLQTLAILLKELPPDVTWKRYALMFAVALLDQLIRDYNDKCRDQMVSLISIIWNIGSIENKNELVDCISHFGKKKEKHSETYFAYFAFLCIKQEETMSAINKLNVLTLAQDFMGVILHEDASSHDGEWQYVYYWLRVLEHILTIDVRMDNFQKVCKNFSTAVWNFAIQSGTSSKHPWISAASLRILSLVLSSKKATCALLKDFDSTCVGMLKPCFKNFSIHSDVVERHRKVAESSESVIINTVKLIAGEGDAKNFSKVASKLCYLLRCSMGRRSECKERSERLLGIIGHIVKNEEFLYDSKQRVTLLKMIISIFRVAHAKESDSSWKRFRVAKTESQNADFAQSLLTNMEDRFAADGNSTEYLKLLSFARKFVLGSRLVRKKKIAIALATNQKRAALRKINRHKRRKR</sequence>
<dbReference type="VEuPathDB" id="PiroplasmaDB:BEWA_029780"/>
<dbReference type="GO" id="GO:0032040">
    <property type="term" value="C:small-subunit processome"/>
    <property type="evidence" value="ECO:0007669"/>
    <property type="project" value="TreeGrafter"/>
</dbReference>
<dbReference type="GeneID" id="15803336"/>
<dbReference type="EMBL" id="CP001669">
    <property type="protein sequence ID" value="AFZ80127.1"/>
    <property type="molecule type" value="Genomic_DNA"/>
</dbReference>
<feature type="domain" description="U3 small nucleolar RNA-associated protein 20" evidence="1">
    <location>
        <begin position="1607"/>
        <end position="1799"/>
    </location>
</feature>
<name>L0AX08_THEEQ</name>
<dbReference type="PANTHER" id="PTHR17695">
    <property type="entry name" value="SMALL SUBUNIT PROCESSOME COMPONENT 20 HOMOLOG"/>
    <property type="match status" value="1"/>
</dbReference>
<accession>L0AX08</accession>
<dbReference type="Pfam" id="PF20416">
    <property type="entry name" value="UTP20"/>
    <property type="match status" value="1"/>
</dbReference>
<reference evidence="2 3" key="1">
    <citation type="journal article" date="2012" name="BMC Genomics">
        <title>Comparative genomic analysis and phylogenetic position of Theileria equi.</title>
        <authorList>
            <person name="Kappmeyer L.S."/>
            <person name="Thiagarajan M."/>
            <person name="Herndon D.R."/>
            <person name="Ramsay J.D."/>
            <person name="Caler E."/>
            <person name="Djikeng A."/>
            <person name="Gillespie J.J."/>
            <person name="Lau A.O."/>
            <person name="Roalson E.H."/>
            <person name="Silva J.C."/>
            <person name="Silva M.G."/>
            <person name="Suarez C.E."/>
            <person name="Ueti M.W."/>
            <person name="Nene V.M."/>
            <person name="Mealey R.H."/>
            <person name="Knowles D.P."/>
            <person name="Brayton K.A."/>
        </authorList>
    </citation>
    <scope>NUCLEOTIDE SEQUENCE [LARGE SCALE GENOMIC DNA]</scope>
    <source>
        <strain evidence="2 3">WA</strain>
    </source>
</reference>
<dbReference type="InterPro" id="IPR046523">
    <property type="entry name" value="UTP20_dom"/>
</dbReference>
<dbReference type="RefSeq" id="XP_004829793.1">
    <property type="nucleotide sequence ID" value="XM_004829736.1"/>
</dbReference>
<evidence type="ECO:0000313" key="2">
    <source>
        <dbReference type="EMBL" id="AFZ80127.1"/>
    </source>
</evidence>
<dbReference type="PANTHER" id="PTHR17695:SF11">
    <property type="entry name" value="SMALL SUBUNIT PROCESSOME COMPONENT 20 HOMOLOG"/>
    <property type="match status" value="1"/>
</dbReference>
<gene>
    <name evidence="2" type="ORF">BEWA_029780</name>
</gene>